<dbReference type="AlphaFoldDB" id="A0A125S0T9"/>
<evidence type="ECO:0000313" key="1">
    <source>
        <dbReference type="EMBL" id="AMD83625.1"/>
    </source>
</evidence>
<name>A0A125S0T9_ACIBA</name>
<organism evidence="1">
    <name type="scientific">Acinetobacter baumannii</name>
    <dbReference type="NCBI Taxonomy" id="470"/>
    <lineage>
        <taxon>Bacteria</taxon>
        <taxon>Pseudomonadati</taxon>
        <taxon>Pseudomonadota</taxon>
        <taxon>Gammaproteobacteria</taxon>
        <taxon>Moraxellales</taxon>
        <taxon>Moraxellaceae</taxon>
        <taxon>Acinetobacter</taxon>
        <taxon>Acinetobacter calcoaceticus/baumannii complex</taxon>
    </lineage>
</organism>
<protein>
    <submittedName>
        <fullName evidence="1">Uncharacterized protein</fullName>
    </submittedName>
</protein>
<dbReference type="EMBL" id="KU500415">
    <property type="protein sequence ID" value="AMD83625.1"/>
    <property type="molecule type" value="Genomic_DNA"/>
</dbReference>
<reference evidence="1" key="1">
    <citation type="submission" date="2016-01" db="EMBL/GenBank/DDBJ databases">
        <title>Study of multiresistant nosocomial pathogen Acinetobacter baumannii.</title>
        <authorList>
            <person name="Vaidya J.B."/>
            <person name="Charde V.N."/>
        </authorList>
    </citation>
    <scope>NUCLEOTIDE SEQUENCE</scope>
    <source>
        <strain evidence="1">JV1</strain>
        <plasmid evidence="1">ABA02</plasmid>
    </source>
</reference>
<geneLocation type="plasmid" evidence="1">
    <name>ABA02</name>
</geneLocation>
<keyword evidence="1" id="KW-0614">Plasmid</keyword>
<proteinExistence type="predicted"/>
<dbReference type="RefSeq" id="WP_196305108.1">
    <property type="nucleotide sequence ID" value="NZ_KU500415.1"/>
</dbReference>
<accession>A0A125S0T9</accession>
<sequence>MLIPIFYWQNITESNIKKPTCEEYRIYFDDLISRKVSDQVSEKEAINEVDIFVVLRKTKINIMGVMRSQKWELKLPFLLMIF</sequence>